<accession>A0A5J5K1E7</accession>
<dbReference type="EMBL" id="VYTZ01000008">
    <property type="protein sequence ID" value="KAA9376472.1"/>
    <property type="molecule type" value="Genomic_DNA"/>
</dbReference>
<evidence type="ECO:0000259" key="4">
    <source>
        <dbReference type="SMART" id="SM00247"/>
    </source>
</evidence>
<dbReference type="AlphaFoldDB" id="A0A5J5K1E7"/>
<dbReference type="Pfam" id="PF00030">
    <property type="entry name" value="Crystall"/>
    <property type="match status" value="1"/>
</dbReference>
<dbReference type="InterPro" id="IPR011024">
    <property type="entry name" value="G_crystallin-like"/>
</dbReference>
<sequence length="138" mass="15456">MHRTGGNVRRTLRTLLATAALATAAIGVTVAPAHADWVGITLYEDSGYQGYPHAYTTSRLGLYGWWENDVASSVKNSDVFAWVLYDDRDYKDRHFCVRPGEWVENLGSSPWKFNDKVSSLKRLTTSSCAGYIPFYNLA</sequence>
<feature type="signal peptide" evidence="3">
    <location>
        <begin position="1"/>
        <end position="35"/>
    </location>
</feature>
<name>A0A5J5K1E7_9ACTN</name>
<comment type="caution">
    <text evidence="5">The sequence shown here is derived from an EMBL/GenBank/DDBJ whole genome shotgun (WGS) entry which is preliminary data.</text>
</comment>
<dbReference type="Proteomes" id="UP000327011">
    <property type="component" value="Unassembled WGS sequence"/>
</dbReference>
<dbReference type="Gene3D" id="2.60.20.10">
    <property type="entry name" value="Crystallins"/>
    <property type="match status" value="1"/>
</dbReference>
<proteinExistence type="inferred from homology"/>
<keyword evidence="2" id="KW-0677">Repeat</keyword>
<reference evidence="5 6" key="1">
    <citation type="submission" date="2019-09" db="EMBL/GenBank/DDBJ databases">
        <title>Screening of Novel Bioactive Compounds from Soil-Associated.</title>
        <authorList>
            <person name="Gong X."/>
        </authorList>
    </citation>
    <scope>NUCLEOTIDE SEQUENCE [LARGE SCALE GENOMIC DNA]</scope>
    <source>
        <strain evidence="5 6">Gxj-6</strain>
    </source>
</reference>
<evidence type="ECO:0000313" key="6">
    <source>
        <dbReference type="Proteomes" id="UP000327011"/>
    </source>
</evidence>
<evidence type="ECO:0000256" key="3">
    <source>
        <dbReference type="SAM" id="SignalP"/>
    </source>
</evidence>
<keyword evidence="3" id="KW-0732">Signal</keyword>
<dbReference type="SUPFAM" id="SSF49695">
    <property type="entry name" value="gamma-Crystallin-like"/>
    <property type="match status" value="1"/>
</dbReference>
<organism evidence="5 6">
    <name type="scientific">Microbispora cellulosiformans</name>
    <dbReference type="NCBI Taxonomy" id="2614688"/>
    <lineage>
        <taxon>Bacteria</taxon>
        <taxon>Bacillati</taxon>
        <taxon>Actinomycetota</taxon>
        <taxon>Actinomycetes</taxon>
        <taxon>Streptosporangiales</taxon>
        <taxon>Streptosporangiaceae</taxon>
        <taxon>Microbispora</taxon>
    </lineage>
</organism>
<dbReference type="SMART" id="SM00247">
    <property type="entry name" value="XTALbg"/>
    <property type="match status" value="1"/>
</dbReference>
<feature type="domain" description="Beta/gamma crystallin 'Greek key'" evidence="4">
    <location>
        <begin position="39"/>
        <end position="123"/>
    </location>
</feature>
<evidence type="ECO:0000256" key="2">
    <source>
        <dbReference type="ARBA" id="ARBA00022737"/>
    </source>
</evidence>
<feature type="chain" id="PRO_5023902767" description="Beta/gamma crystallin 'Greek key' domain-containing protein" evidence="3">
    <location>
        <begin position="36"/>
        <end position="138"/>
    </location>
</feature>
<gene>
    <name evidence="5" type="ORF">F5972_23990</name>
</gene>
<evidence type="ECO:0000313" key="5">
    <source>
        <dbReference type="EMBL" id="KAA9376472.1"/>
    </source>
</evidence>
<protein>
    <recommendedName>
        <fullName evidence="4">Beta/gamma crystallin 'Greek key' domain-containing protein</fullName>
    </recommendedName>
</protein>
<comment type="similarity">
    <text evidence="1">Belongs to the beta/gamma-crystallin family.</text>
</comment>
<evidence type="ECO:0000256" key="1">
    <source>
        <dbReference type="ARBA" id="ARBA00009646"/>
    </source>
</evidence>
<dbReference type="InterPro" id="IPR001064">
    <property type="entry name" value="Beta/gamma_crystallin"/>
</dbReference>
<keyword evidence="6" id="KW-1185">Reference proteome</keyword>